<comment type="caution">
    <text evidence="1">The sequence shown here is derived from an EMBL/GenBank/DDBJ whole genome shotgun (WGS) entry which is preliminary data.</text>
</comment>
<evidence type="ECO:0000313" key="2">
    <source>
        <dbReference type="Proteomes" id="UP000033651"/>
    </source>
</evidence>
<dbReference type="PATRIC" id="fig|345309.4.peg.349"/>
<keyword evidence="2" id="KW-1185">Reference proteome</keyword>
<accession>A0A0F3KZ47</accession>
<proteinExistence type="predicted"/>
<dbReference type="Proteomes" id="UP000033651">
    <property type="component" value="Unassembled WGS sequence"/>
</dbReference>
<dbReference type="EMBL" id="JZRB01000011">
    <property type="protein sequence ID" value="KJV36217.1"/>
    <property type="molecule type" value="Genomic_DNA"/>
</dbReference>
<dbReference type="AlphaFoldDB" id="A0A0F3KZ47"/>
<protein>
    <submittedName>
        <fullName evidence="1">Uncharacterized protein</fullName>
    </submittedName>
</protein>
<reference evidence="1 2" key="1">
    <citation type="submission" date="2015-03" db="EMBL/GenBank/DDBJ databases">
        <title>Draft genome sequence of Luteibacter yeojuensis strain SU11.</title>
        <authorList>
            <person name="Sulaiman J."/>
            <person name="Priya K."/>
            <person name="Chan K.-G."/>
        </authorList>
    </citation>
    <scope>NUCLEOTIDE SEQUENCE [LARGE SCALE GENOMIC DNA]</scope>
    <source>
        <strain evidence="1 2">SU11</strain>
    </source>
</reference>
<organism evidence="1 2">
    <name type="scientific">Luteibacter yeojuensis</name>
    <dbReference type="NCBI Taxonomy" id="345309"/>
    <lineage>
        <taxon>Bacteria</taxon>
        <taxon>Pseudomonadati</taxon>
        <taxon>Pseudomonadota</taxon>
        <taxon>Gammaproteobacteria</taxon>
        <taxon>Lysobacterales</taxon>
        <taxon>Rhodanobacteraceae</taxon>
        <taxon>Luteibacter</taxon>
    </lineage>
</organism>
<gene>
    <name evidence="1" type="ORF">VI08_05945</name>
</gene>
<evidence type="ECO:0000313" key="1">
    <source>
        <dbReference type="EMBL" id="KJV36217.1"/>
    </source>
</evidence>
<sequence length="173" mass="19224">MITRQVAVTAALVWHTASFAEPCKIDKARYRYTSAEYNATADFLAVHSEWIGHRSPRTALHLRLPLAGQGQAAFLDDWFVFDQGSSQRIYLMNSTSRSSPSWAGWDDKRSVGPLDTLFNFYAWSAQYVVLVKPPSSGDVAPEYIFLPELHALIPGISGVSPLPGMFVLDRCDA</sequence>
<name>A0A0F3KZ47_9GAMM</name>